<dbReference type="SUPFAM" id="SSF54637">
    <property type="entry name" value="Thioesterase/thiol ester dehydrase-isomerase"/>
    <property type="match status" value="1"/>
</dbReference>
<keyword evidence="4" id="KW-1185">Reference proteome</keyword>
<sequence length="182" mass="20931">MPRINIQQLNNYAHLFKRQVRTTDLNYSSHLDHANVLKIIHDARVECFRELGFSEKNLLPKSNKLVQIVIGDLQAQYLNEGELFEELLIETDFIERSRCGFRMTHRIKSLKPFGSLDQFDNNSNNNKHKGENAAGTTFKNIALVEIGVIAISPIDNKPVELPDYFFKTVGLNKNFEISKIKL</sequence>
<dbReference type="EMBL" id="JAVFKY010000005">
    <property type="protein sequence ID" value="KAK5575512.1"/>
    <property type="molecule type" value="Genomic_DNA"/>
</dbReference>
<dbReference type="InterPro" id="IPR029069">
    <property type="entry name" value="HotDog_dom_sf"/>
</dbReference>
<gene>
    <name evidence="3" type="ORF">RB653_006645</name>
</gene>
<accession>A0AAN7YTX6</accession>
<comment type="similarity">
    <text evidence="1">Belongs to the 4-hydroxybenzoyl-CoA thioesterase family.</text>
</comment>
<dbReference type="Gene3D" id="3.10.129.10">
    <property type="entry name" value="Hotdog Thioesterase"/>
    <property type="match status" value="1"/>
</dbReference>
<dbReference type="Pfam" id="PF13279">
    <property type="entry name" value="4HBT_2"/>
    <property type="match status" value="1"/>
</dbReference>
<evidence type="ECO:0000256" key="2">
    <source>
        <dbReference type="ARBA" id="ARBA00022801"/>
    </source>
</evidence>
<evidence type="ECO:0000256" key="1">
    <source>
        <dbReference type="ARBA" id="ARBA00005953"/>
    </source>
</evidence>
<dbReference type="PANTHER" id="PTHR31793:SF27">
    <property type="entry name" value="NOVEL THIOESTERASE SUPERFAMILY DOMAIN AND SAPOSIN A-TYPE DOMAIN CONTAINING PROTEIN (0610012H03RIK)"/>
    <property type="match status" value="1"/>
</dbReference>
<proteinExistence type="inferred from homology"/>
<dbReference type="GO" id="GO:0047617">
    <property type="term" value="F:fatty acyl-CoA hydrolase activity"/>
    <property type="evidence" value="ECO:0007669"/>
    <property type="project" value="TreeGrafter"/>
</dbReference>
<comment type="caution">
    <text evidence="3">The sequence shown here is derived from an EMBL/GenBank/DDBJ whole genome shotgun (WGS) entry which is preliminary data.</text>
</comment>
<protein>
    <recommendedName>
        <fullName evidence="5">Thioesterase</fullName>
    </recommendedName>
</protein>
<dbReference type="PANTHER" id="PTHR31793">
    <property type="entry name" value="4-HYDROXYBENZOYL-COA THIOESTERASE FAMILY MEMBER"/>
    <property type="match status" value="1"/>
</dbReference>
<evidence type="ECO:0000313" key="3">
    <source>
        <dbReference type="EMBL" id="KAK5575512.1"/>
    </source>
</evidence>
<dbReference type="Proteomes" id="UP001344447">
    <property type="component" value="Unassembled WGS sequence"/>
</dbReference>
<name>A0AAN7YTX6_9MYCE</name>
<dbReference type="AlphaFoldDB" id="A0AAN7YTX6"/>
<keyword evidence="2" id="KW-0378">Hydrolase</keyword>
<evidence type="ECO:0008006" key="5">
    <source>
        <dbReference type="Google" id="ProtNLM"/>
    </source>
</evidence>
<dbReference type="InterPro" id="IPR050563">
    <property type="entry name" value="4-hydroxybenzoyl-CoA_TE"/>
</dbReference>
<dbReference type="CDD" id="cd00586">
    <property type="entry name" value="4HBT"/>
    <property type="match status" value="1"/>
</dbReference>
<reference evidence="3 4" key="1">
    <citation type="submission" date="2023-11" db="EMBL/GenBank/DDBJ databases">
        <title>Dfirmibasis_genome.</title>
        <authorList>
            <person name="Edelbroek B."/>
            <person name="Kjellin J."/>
            <person name="Jerlstrom-Hultqvist J."/>
            <person name="Soderbom F."/>
        </authorList>
    </citation>
    <scope>NUCLEOTIDE SEQUENCE [LARGE SCALE GENOMIC DNA]</scope>
    <source>
        <strain evidence="3 4">TNS-C-14</strain>
    </source>
</reference>
<organism evidence="3 4">
    <name type="scientific">Dictyostelium firmibasis</name>
    <dbReference type="NCBI Taxonomy" id="79012"/>
    <lineage>
        <taxon>Eukaryota</taxon>
        <taxon>Amoebozoa</taxon>
        <taxon>Evosea</taxon>
        <taxon>Eumycetozoa</taxon>
        <taxon>Dictyostelia</taxon>
        <taxon>Dictyosteliales</taxon>
        <taxon>Dictyosteliaceae</taxon>
        <taxon>Dictyostelium</taxon>
    </lineage>
</organism>
<evidence type="ECO:0000313" key="4">
    <source>
        <dbReference type="Proteomes" id="UP001344447"/>
    </source>
</evidence>